<evidence type="ECO:0000313" key="5">
    <source>
        <dbReference type="EMBL" id="CAE0661775.1"/>
    </source>
</evidence>
<feature type="region of interest" description="Disordered" evidence="2">
    <location>
        <begin position="239"/>
        <end position="264"/>
    </location>
</feature>
<evidence type="ECO:0000259" key="4">
    <source>
        <dbReference type="Pfam" id="PF01300"/>
    </source>
</evidence>
<organism evidence="5">
    <name type="scientific">Lotharella globosa</name>
    <dbReference type="NCBI Taxonomy" id="91324"/>
    <lineage>
        <taxon>Eukaryota</taxon>
        <taxon>Sar</taxon>
        <taxon>Rhizaria</taxon>
        <taxon>Cercozoa</taxon>
        <taxon>Chlorarachniophyceae</taxon>
        <taxon>Lotharella</taxon>
    </lineage>
</organism>
<protein>
    <recommendedName>
        <fullName evidence="1">Threonylcarbamoyl-AMP synthase</fullName>
    </recommendedName>
</protein>
<sequence>MQAQFRPLSSLSPLRRVARVLTVLVGSSLLMLILLVSGTSPKLKQPQLRPAADPSQSNTPPPVAPLSANDPSHLETAANYLKSGHILALSVEKPNETVYSLVADATNATAAQLLSRYQGEDDAIYIKSIEDVRRLTLADTCVDDGVLAQLLGGGATVRLKLKQGSGISPSAYSSGSASSSTSPVDVRIPTTDFMQRLCDLAEKPLMAVAATSYRYDRTMPSHNKAIKYDKAAYDKGTVESAAREKARYDRATYDKTSDNDNPPRHLLPEYPPQTLSQHPQPCKDNDETMRLSANIRNDIRDAPPTPVVLLGSEREGTAPEELATIVDFVGAKKSKEYRMKQEGTFATDIRALLEKHHGLLDSDQNDARRVAAG</sequence>
<dbReference type="InterPro" id="IPR017945">
    <property type="entry name" value="DHBP_synth_RibB-like_a/b_dom"/>
</dbReference>
<dbReference type="AlphaFoldDB" id="A0A7S4DPH4"/>
<keyword evidence="3" id="KW-0472">Membrane</keyword>
<dbReference type="InterPro" id="IPR006070">
    <property type="entry name" value="Sua5-like_dom"/>
</dbReference>
<keyword evidence="3" id="KW-0812">Transmembrane</keyword>
<dbReference type="Pfam" id="PF01300">
    <property type="entry name" value="Sua5_yciO_yrdC"/>
    <property type="match status" value="1"/>
</dbReference>
<reference evidence="5" key="1">
    <citation type="submission" date="2021-01" db="EMBL/GenBank/DDBJ databases">
        <authorList>
            <person name="Corre E."/>
            <person name="Pelletier E."/>
            <person name="Niang G."/>
            <person name="Scheremetjew M."/>
            <person name="Finn R."/>
            <person name="Kale V."/>
            <person name="Holt S."/>
            <person name="Cochrane G."/>
            <person name="Meng A."/>
            <person name="Brown T."/>
            <person name="Cohen L."/>
        </authorList>
    </citation>
    <scope>NUCLEOTIDE SEQUENCE</scope>
    <source>
        <strain evidence="5">CCCM811</strain>
    </source>
</reference>
<dbReference type="EMBL" id="HBIV01018444">
    <property type="protein sequence ID" value="CAE0661775.1"/>
    <property type="molecule type" value="Transcribed_RNA"/>
</dbReference>
<name>A0A7S4DPH4_9EUKA</name>
<dbReference type="GO" id="GO:0003725">
    <property type="term" value="F:double-stranded RNA binding"/>
    <property type="evidence" value="ECO:0007669"/>
    <property type="project" value="InterPro"/>
</dbReference>
<dbReference type="SUPFAM" id="SSF55821">
    <property type="entry name" value="YrdC/RibB"/>
    <property type="match status" value="1"/>
</dbReference>
<dbReference type="Gene3D" id="3.90.870.10">
    <property type="entry name" value="DHBP synthase"/>
    <property type="match status" value="1"/>
</dbReference>
<evidence type="ECO:0000256" key="3">
    <source>
        <dbReference type="SAM" id="Phobius"/>
    </source>
</evidence>
<feature type="domain" description="YrdC-like" evidence="4">
    <location>
        <begin position="80"/>
        <end position="226"/>
    </location>
</feature>
<evidence type="ECO:0000256" key="2">
    <source>
        <dbReference type="SAM" id="MobiDB-lite"/>
    </source>
</evidence>
<feature type="region of interest" description="Disordered" evidence="2">
    <location>
        <begin position="43"/>
        <end position="71"/>
    </location>
</feature>
<proteinExistence type="predicted"/>
<gene>
    <name evidence="5" type="ORF">LGLO00237_LOCUS13370</name>
</gene>
<accession>A0A7S4DPH4</accession>
<keyword evidence="3" id="KW-1133">Transmembrane helix</keyword>
<feature type="transmembrane region" description="Helical" evidence="3">
    <location>
        <begin position="20"/>
        <end position="39"/>
    </location>
</feature>
<evidence type="ECO:0000256" key="1">
    <source>
        <dbReference type="ARBA" id="ARBA00015492"/>
    </source>
</evidence>